<organism evidence="1 2">
    <name type="scientific">Trichostrongylus colubriformis</name>
    <name type="common">Black scour worm</name>
    <dbReference type="NCBI Taxonomy" id="6319"/>
    <lineage>
        <taxon>Eukaryota</taxon>
        <taxon>Metazoa</taxon>
        <taxon>Ecdysozoa</taxon>
        <taxon>Nematoda</taxon>
        <taxon>Chromadorea</taxon>
        <taxon>Rhabditida</taxon>
        <taxon>Rhabditina</taxon>
        <taxon>Rhabditomorpha</taxon>
        <taxon>Strongyloidea</taxon>
        <taxon>Trichostrongylidae</taxon>
        <taxon>Trichostrongylus</taxon>
    </lineage>
</organism>
<reference evidence="1 2" key="1">
    <citation type="submission" date="2019-10" db="EMBL/GenBank/DDBJ databases">
        <title>Assembly and Annotation for the nematode Trichostrongylus colubriformis.</title>
        <authorList>
            <person name="Martin J."/>
        </authorList>
    </citation>
    <scope>NUCLEOTIDE SEQUENCE [LARGE SCALE GENOMIC DNA]</scope>
    <source>
        <strain evidence="1">G859</strain>
        <tissue evidence="1">Whole worm</tissue>
    </source>
</reference>
<gene>
    <name evidence="1" type="ORF">GCK32_000134</name>
</gene>
<protein>
    <submittedName>
        <fullName evidence="1">Uncharacterized protein</fullName>
    </submittedName>
</protein>
<accession>A0AAN8G9X0</accession>
<dbReference type="Proteomes" id="UP001331761">
    <property type="component" value="Unassembled WGS sequence"/>
</dbReference>
<comment type="caution">
    <text evidence="1">The sequence shown here is derived from an EMBL/GenBank/DDBJ whole genome shotgun (WGS) entry which is preliminary data.</text>
</comment>
<proteinExistence type="predicted"/>
<keyword evidence="2" id="KW-1185">Reference proteome</keyword>
<evidence type="ECO:0000313" key="2">
    <source>
        <dbReference type="Proteomes" id="UP001331761"/>
    </source>
</evidence>
<dbReference type="AlphaFoldDB" id="A0AAN8G9X0"/>
<sequence>MAVFKEILEEQRRQHRELIDALAPCGRWSCVGLGLCTKEKADLAILPDSQPVFCLSRPLPTLPENPSKLNQ</sequence>
<evidence type="ECO:0000313" key="1">
    <source>
        <dbReference type="EMBL" id="KAK5980033.1"/>
    </source>
</evidence>
<name>A0AAN8G9X0_TRICO</name>
<dbReference type="EMBL" id="WIXE01007861">
    <property type="protein sequence ID" value="KAK5980033.1"/>
    <property type="molecule type" value="Genomic_DNA"/>
</dbReference>